<feature type="domain" description="DHFR" evidence="10">
    <location>
        <begin position="2"/>
        <end position="163"/>
    </location>
</feature>
<dbReference type="CDD" id="cd00209">
    <property type="entry name" value="DHFR"/>
    <property type="match status" value="1"/>
</dbReference>
<evidence type="ECO:0000256" key="3">
    <source>
        <dbReference type="ARBA" id="ARBA00012856"/>
    </source>
</evidence>
<dbReference type="EC" id="1.5.1.3" evidence="3 8"/>
<accession>A0ABX0HHY5</accession>
<comment type="function">
    <text evidence="7 8">Key enzyme in folate metabolism. Catalyzes an essential reaction for de novo glycine and purine synthesis, and for DNA precursor synthesis.</text>
</comment>
<dbReference type="SUPFAM" id="SSF53597">
    <property type="entry name" value="Dihydrofolate reductase-like"/>
    <property type="match status" value="1"/>
</dbReference>
<comment type="catalytic activity">
    <reaction evidence="8">
        <text>(6S)-5,6,7,8-tetrahydrofolate + NADP(+) = 7,8-dihydrofolate + NADPH + H(+)</text>
        <dbReference type="Rhea" id="RHEA:15009"/>
        <dbReference type="ChEBI" id="CHEBI:15378"/>
        <dbReference type="ChEBI" id="CHEBI:57451"/>
        <dbReference type="ChEBI" id="CHEBI:57453"/>
        <dbReference type="ChEBI" id="CHEBI:57783"/>
        <dbReference type="ChEBI" id="CHEBI:58349"/>
        <dbReference type="EC" id="1.5.1.3"/>
    </reaction>
</comment>
<dbReference type="PIRSF" id="PIRSF000194">
    <property type="entry name" value="DHFR"/>
    <property type="match status" value="1"/>
</dbReference>
<evidence type="ECO:0000313" key="11">
    <source>
        <dbReference type="EMBL" id="NHE59974.1"/>
    </source>
</evidence>
<keyword evidence="4 8" id="KW-0554">One-carbon metabolism</keyword>
<evidence type="ECO:0000256" key="7">
    <source>
        <dbReference type="ARBA" id="ARBA00025067"/>
    </source>
</evidence>
<evidence type="ECO:0000256" key="6">
    <source>
        <dbReference type="ARBA" id="ARBA00023002"/>
    </source>
</evidence>
<dbReference type="Pfam" id="PF00186">
    <property type="entry name" value="DHFR_1"/>
    <property type="match status" value="1"/>
</dbReference>
<keyword evidence="6 8" id="KW-0560">Oxidoreductase</keyword>
<comment type="similarity">
    <text evidence="2 8 9">Belongs to the dihydrofolate reductase family.</text>
</comment>
<evidence type="ECO:0000256" key="5">
    <source>
        <dbReference type="ARBA" id="ARBA00022857"/>
    </source>
</evidence>
<gene>
    <name evidence="11" type="ORF">G9Q97_24490</name>
</gene>
<sequence length="166" mass="18640">MIVSIIVARASNDAIGINGELPWHLPSDLRHFKNTTKGHHVVMGRKTFVLLGKPLPGRPHIVVTSNTNFEVPEGHYVAHSIEEALQIGKSKGLEKLFILGGAEIYKLALPFTDEMIITEIDACPDADTFFPKFDSKDWQIVQKETIEKDDKNKFDHAFVTYKRIGS</sequence>
<evidence type="ECO:0000256" key="2">
    <source>
        <dbReference type="ARBA" id="ARBA00009539"/>
    </source>
</evidence>
<comment type="caution">
    <text evidence="11">The sequence shown here is derived from an EMBL/GenBank/DDBJ whole genome shotgun (WGS) entry which is preliminary data.</text>
</comment>
<reference evidence="11 12" key="1">
    <citation type="submission" date="2020-03" db="EMBL/GenBank/DDBJ databases">
        <title>Cyclobacterium plantarum sp. nov., a marine bacterium isolated from a coastal-marine wetland.</title>
        <authorList>
            <person name="Sanchez-Porro C."/>
            <person name="Ventosa A."/>
            <person name="Amoozegar M."/>
        </authorList>
    </citation>
    <scope>NUCLEOTIDE SEQUENCE [LARGE SCALE GENOMIC DNA]</scope>
    <source>
        <strain evidence="11 12">GBPx2</strain>
    </source>
</reference>
<dbReference type="InterPro" id="IPR017925">
    <property type="entry name" value="DHFR_CS"/>
</dbReference>
<dbReference type="InterPro" id="IPR024072">
    <property type="entry name" value="DHFR-like_dom_sf"/>
</dbReference>
<keyword evidence="5 8" id="KW-0521">NADP</keyword>
<dbReference type="PANTHER" id="PTHR48069:SF3">
    <property type="entry name" value="DIHYDROFOLATE REDUCTASE"/>
    <property type="match status" value="1"/>
</dbReference>
<dbReference type="RefSeq" id="WP_166151882.1">
    <property type="nucleotide sequence ID" value="NZ_JAANYN010000022.1"/>
</dbReference>
<dbReference type="Proteomes" id="UP000649799">
    <property type="component" value="Unassembled WGS sequence"/>
</dbReference>
<evidence type="ECO:0000256" key="8">
    <source>
        <dbReference type="PIRNR" id="PIRNR000194"/>
    </source>
</evidence>
<proteinExistence type="inferred from homology"/>
<dbReference type="PRINTS" id="PR00070">
    <property type="entry name" value="DHFR"/>
</dbReference>
<name>A0ABX0HHY5_9BACT</name>
<dbReference type="PROSITE" id="PS00075">
    <property type="entry name" value="DHFR_1"/>
    <property type="match status" value="1"/>
</dbReference>
<dbReference type="PANTHER" id="PTHR48069">
    <property type="entry name" value="DIHYDROFOLATE REDUCTASE"/>
    <property type="match status" value="1"/>
</dbReference>
<protein>
    <recommendedName>
        <fullName evidence="3 8">Dihydrofolate reductase</fullName>
        <ecNumber evidence="3 8">1.5.1.3</ecNumber>
    </recommendedName>
</protein>
<dbReference type="EMBL" id="JAANYN010000022">
    <property type="protein sequence ID" value="NHE59974.1"/>
    <property type="molecule type" value="Genomic_DNA"/>
</dbReference>
<dbReference type="InterPro" id="IPR012259">
    <property type="entry name" value="DHFR"/>
</dbReference>
<evidence type="ECO:0000256" key="1">
    <source>
        <dbReference type="ARBA" id="ARBA00004903"/>
    </source>
</evidence>
<evidence type="ECO:0000259" key="10">
    <source>
        <dbReference type="PROSITE" id="PS51330"/>
    </source>
</evidence>
<dbReference type="PROSITE" id="PS51330">
    <property type="entry name" value="DHFR_2"/>
    <property type="match status" value="1"/>
</dbReference>
<evidence type="ECO:0000313" key="12">
    <source>
        <dbReference type="Proteomes" id="UP000649799"/>
    </source>
</evidence>
<organism evidence="11 12">
    <name type="scientific">Cyclobacterium plantarum</name>
    <dbReference type="NCBI Taxonomy" id="2716263"/>
    <lineage>
        <taxon>Bacteria</taxon>
        <taxon>Pseudomonadati</taxon>
        <taxon>Bacteroidota</taxon>
        <taxon>Cytophagia</taxon>
        <taxon>Cytophagales</taxon>
        <taxon>Cyclobacteriaceae</taxon>
        <taxon>Cyclobacterium</taxon>
    </lineage>
</organism>
<keyword evidence="12" id="KW-1185">Reference proteome</keyword>
<comment type="pathway">
    <text evidence="1 8">Cofactor biosynthesis; tetrahydrofolate biosynthesis; 5,6,7,8-tetrahydrofolate from 7,8-dihydrofolate: step 1/1.</text>
</comment>
<dbReference type="Gene3D" id="3.40.430.10">
    <property type="entry name" value="Dihydrofolate Reductase, subunit A"/>
    <property type="match status" value="1"/>
</dbReference>
<dbReference type="InterPro" id="IPR001796">
    <property type="entry name" value="DHFR_dom"/>
</dbReference>
<evidence type="ECO:0000256" key="4">
    <source>
        <dbReference type="ARBA" id="ARBA00022563"/>
    </source>
</evidence>
<evidence type="ECO:0000256" key="9">
    <source>
        <dbReference type="RuleBase" id="RU004474"/>
    </source>
</evidence>